<accession>A0A6L6YGF5</accession>
<dbReference type="AlphaFoldDB" id="A0A6L6YGF5"/>
<name>A0A6L6YGF5_9BURK</name>
<evidence type="ECO:0000313" key="2">
    <source>
        <dbReference type="Proteomes" id="UP000472580"/>
    </source>
</evidence>
<keyword evidence="2" id="KW-1185">Reference proteome</keyword>
<organism evidence="1 2">
    <name type="scientific">Parasutterella muris</name>
    <dbReference type="NCBI Taxonomy" id="2565572"/>
    <lineage>
        <taxon>Bacteria</taxon>
        <taxon>Pseudomonadati</taxon>
        <taxon>Pseudomonadota</taxon>
        <taxon>Betaproteobacteria</taxon>
        <taxon>Burkholderiales</taxon>
        <taxon>Sutterellaceae</taxon>
        <taxon>Parasutterella</taxon>
    </lineage>
</organism>
<protein>
    <submittedName>
        <fullName evidence="1">Uncharacterized protein</fullName>
    </submittedName>
</protein>
<dbReference type="Proteomes" id="UP000472580">
    <property type="component" value="Unassembled WGS sequence"/>
</dbReference>
<sequence length="160" mass="19007">MSVSPLLKDFKRERLAEYDLYAMETVAMNEKKKMLIQVTPDPNHKSDAYLKLYNSFSKSKATKVARISLYSPTYVLHKHVERMAEKDDWFLTAKEKTDFIEFLKSHTKHEPLYTVWQKTILAYNKELDLFEEQTKENLLPNLKHPDFLPFNLPIPNYSYL</sequence>
<dbReference type="EMBL" id="WSRP01000013">
    <property type="protein sequence ID" value="MVX56627.1"/>
    <property type="molecule type" value="Genomic_DNA"/>
</dbReference>
<proteinExistence type="predicted"/>
<comment type="caution">
    <text evidence="1">The sequence shown here is derived from an EMBL/GenBank/DDBJ whole genome shotgun (WGS) entry which is preliminary data.</text>
</comment>
<dbReference type="OrthoDB" id="9785669at2"/>
<evidence type="ECO:0000313" key="1">
    <source>
        <dbReference type="EMBL" id="MVX56627.1"/>
    </source>
</evidence>
<gene>
    <name evidence="1" type="ORF">E5987_05320</name>
</gene>
<reference evidence="1 2" key="1">
    <citation type="submission" date="2019-12" db="EMBL/GenBank/DDBJ databases">
        <title>Microbes associate with the intestines of laboratory mice.</title>
        <authorList>
            <person name="Navarre W."/>
            <person name="Wong E."/>
        </authorList>
    </citation>
    <scope>NUCLEOTIDE SEQUENCE [LARGE SCALE GENOMIC DNA]</scope>
    <source>
        <strain evidence="1 2">NM82_D38</strain>
    </source>
</reference>
<dbReference type="RefSeq" id="WP_160335061.1">
    <property type="nucleotide sequence ID" value="NZ_CALPCR010000001.1"/>
</dbReference>